<dbReference type="SFLD" id="SFLDS00003">
    <property type="entry name" value="Haloacid_Dehalogenase"/>
    <property type="match status" value="1"/>
</dbReference>
<feature type="binding site" evidence="11">
    <location>
        <position position="191"/>
    </location>
    <ligand>
        <name>alpha-D-mannose 1-phosphate</name>
        <dbReference type="ChEBI" id="CHEBI:58409"/>
    </ligand>
</feature>
<dbReference type="Proteomes" id="UP000054524">
    <property type="component" value="Unassembled WGS sequence"/>
</dbReference>
<dbReference type="EC" id="5.4.2.8" evidence="5 13"/>
<feature type="binding site" evidence="11">
    <location>
        <position position="32"/>
    </location>
    <ligand>
        <name>alpha-D-mannose 1-phosphate</name>
        <dbReference type="ChEBI" id="CHEBI:58409"/>
    </ligand>
</feature>
<dbReference type="GO" id="GO:0005829">
    <property type="term" value="C:cytosol"/>
    <property type="evidence" value="ECO:0007669"/>
    <property type="project" value="TreeGrafter"/>
</dbReference>
<reference evidence="14 15" key="1">
    <citation type="journal article" date="2014" name="Genome Announc.">
        <title>Genome Sequence of the Microsporidian Species Nematocida sp1 Strain ERTm6 (ATCC PRA-372).</title>
        <authorList>
            <person name="Bakowski M.A."/>
            <person name="Priest M."/>
            <person name="Young S."/>
            <person name="Cuomo C.A."/>
            <person name="Troemel E.R."/>
        </authorList>
    </citation>
    <scope>NUCLEOTIDE SEQUENCE [LARGE SCALE GENOMIC DNA]</scope>
    <source>
        <strain evidence="14 15">ERTm6</strain>
    </source>
</reference>
<evidence type="ECO:0000256" key="2">
    <source>
        <dbReference type="ARBA" id="ARBA00004699"/>
    </source>
</evidence>
<dbReference type="HOGENOM" id="CLU_065642_0_1_1"/>
<dbReference type="SUPFAM" id="SSF56784">
    <property type="entry name" value="HAD-like"/>
    <property type="match status" value="1"/>
</dbReference>
<comment type="similarity">
    <text evidence="3 13">Belongs to the eukaryotic PMM family.</text>
</comment>
<evidence type="ECO:0000313" key="15">
    <source>
        <dbReference type="Proteomes" id="UP000054524"/>
    </source>
</evidence>
<feature type="binding site" evidence="12">
    <location>
        <position position="221"/>
    </location>
    <ligand>
        <name>Mg(2+)</name>
        <dbReference type="ChEBI" id="CHEBI:18420"/>
        <label>1</label>
    </ligand>
</feature>
<dbReference type="Pfam" id="PF03332">
    <property type="entry name" value="PMM"/>
    <property type="match status" value="1"/>
</dbReference>
<comment type="pathway">
    <text evidence="2 13">Nucleotide-sugar biosynthesis; GDP-alpha-D-mannose biosynthesis; alpha-D-mannose 1-phosphate from D-fructose 6-phosphate: step 2/2.</text>
</comment>
<evidence type="ECO:0000256" key="10">
    <source>
        <dbReference type="PIRSR" id="PIRSR605002-1"/>
    </source>
</evidence>
<gene>
    <name evidence="14" type="ORF">NESG_00429</name>
</gene>
<keyword evidence="9 13" id="KW-0413">Isomerase</keyword>
<keyword evidence="7 12" id="KW-0479">Metal-binding</keyword>
<keyword evidence="6 13" id="KW-0963">Cytoplasm</keyword>
<feature type="binding site" evidence="12">
    <location>
        <position position="23"/>
    </location>
    <ligand>
        <name>Mg(2+)</name>
        <dbReference type="ChEBI" id="CHEBI:18420"/>
        <label>1</label>
    </ligand>
</feature>
<dbReference type="GeneID" id="77675402"/>
<feature type="active site" description="Nucleophile" evidence="10">
    <location>
        <position position="23"/>
    </location>
</feature>
<dbReference type="UniPathway" id="UPA00126">
    <property type="reaction ID" value="UER00424"/>
</dbReference>
<dbReference type="InterPro" id="IPR023214">
    <property type="entry name" value="HAD_sf"/>
</dbReference>
<dbReference type="EMBL" id="AKIJ01000001">
    <property type="protein sequence ID" value="KFG27351.1"/>
    <property type="molecule type" value="Genomic_DNA"/>
</dbReference>
<comment type="catalytic activity">
    <reaction evidence="13">
        <text>alpha-D-mannose 1-phosphate = D-mannose 6-phosphate</text>
        <dbReference type="Rhea" id="RHEA:11140"/>
        <dbReference type="ChEBI" id="CHEBI:58409"/>
        <dbReference type="ChEBI" id="CHEBI:58735"/>
        <dbReference type="EC" id="5.4.2.8"/>
    </reaction>
</comment>
<name>A0A086J5D3_NEMA1</name>
<evidence type="ECO:0000256" key="6">
    <source>
        <dbReference type="ARBA" id="ARBA00022490"/>
    </source>
</evidence>
<dbReference type="NCBIfam" id="TIGR01484">
    <property type="entry name" value="HAD-SF-IIB"/>
    <property type="match status" value="1"/>
</dbReference>
<feature type="binding site" evidence="11">
    <location>
        <position position="193"/>
    </location>
    <ligand>
        <name>alpha-D-mannose 1-phosphate</name>
        <dbReference type="ChEBI" id="CHEBI:58409"/>
    </ligand>
</feature>
<dbReference type="InterPro" id="IPR043169">
    <property type="entry name" value="PMM_cap"/>
</dbReference>
<comment type="subunit">
    <text evidence="4 13">Homodimer.</text>
</comment>
<feature type="binding site" evidence="11">
    <location>
        <position position="137"/>
    </location>
    <ligand>
        <name>alpha-D-mannose 1-phosphate</name>
        <dbReference type="ChEBI" id="CHEBI:58409"/>
    </ligand>
</feature>
<evidence type="ECO:0000256" key="9">
    <source>
        <dbReference type="ARBA" id="ARBA00023235"/>
    </source>
</evidence>
<dbReference type="InterPro" id="IPR036412">
    <property type="entry name" value="HAD-like_sf"/>
</dbReference>
<feature type="active site" description="Proton donor/acceptor" evidence="10">
    <location>
        <position position="25"/>
    </location>
</feature>
<dbReference type="AlphaFoldDB" id="A0A086J5D3"/>
<dbReference type="GO" id="GO:0046872">
    <property type="term" value="F:metal ion binding"/>
    <property type="evidence" value="ECO:0007669"/>
    <property type="project" value="UniProtKB-KW"/>
</dbReference>
<protein>
    <recommendedName>
        <fullName evidence="5 13">Phosphomannomutase</fullName>
        <ecNumber evidence="5 13">5.4.2.8</ecNumber>
    </recommendedName>
</protein>
<sequence length="263" mass="29876">MKMEAQKGERTKMNKSETIFLFDVDGTLTPSREKVTTEMKAFLTALREKVVIGFVGGSDLPKQQEQLGNDCTKLFDYCFPENGLTFIKNGEVVKKESYLGFIGQERHRHLVQTIMKLFSELKADEVPVLSGNFIELRHSMVNISPVGRSCTREERKAFKELDSVNKTREKIVKALKAEFDELSFSIGGEISIDIFPNGWDKTYSLNHLISEGFKNIFFFGDMTEKGGNDFEIYSDDRVTGTTVKSPEDTIKKVRALLDTLEIQ</sequence>
<evidence type="ECO:0000313" key="14">
    <source>
        <dbReference type="EMBL" id="KFG27351.1"/>
    </source>
</evidence>
<evidence type="ECO:0000256" key="13">
    <source>
        <dbReference type="RuleBase" id="RU361118"/>
    </source>
</evidence>
<comment type="function">
    <text evidence="13">Involved in the synthesis of the GDP-mannose and dolichol-phosphate-mannose required for a number of critical mannosyl transfer reactions.</text>
</comment>
<proteinExistence type="inferred from homology"/>
<dbReference type="InterPro" id="IPR005002">
    <property type="entry name" value="PMM"/>
</dbReference>
<dbReference type="PANTHER" id="PTHR10466">
    <property type="entry name" value="PHOSPHOMANNOMUTASE"/>
    <property type="match status" value="1"/>
</dbReference>
<evidence type="ECO:0000256" key="1">
    <source>
        <dbReference type="ARBA" id="ARBA00004496"/>
    </source>
</evidence>
<dbReference type="SFLD" id="SFLDG01140">
    <property type="entry name" value="C2.B:_Phosphomannomutase_and_P"/>
    <property type="match status" value="1"/>
</dbReference>
<dbReference type="GO" id="GO:0006487">
    <property type="term" value="P:protein N-linked glycosylation"/>
    <property type="evidence" value="ECO:0007669"/>
    <property type="project" value="TreeGrafter"/>
</dbReference>
<dbReference type="InterPro" id="IPR006379">
    <property type="entry name" value="HAD-SF_hydro_IIB"/>
</dbReference>
<evidence type="ECO:0000256" key="3">
    <source>
        <dbReference type="ARBA" id="ARBA00009736"/>
    </source>
</evidence>
<dbReference type="SFLD" id="SFLDG01143">
    <property type="entry name" value="C2.B.3:_Phosphomannomutase_Lik"/>
    <property type="match status" value="1"/>
</dbReference>
<dbReference type="Gene3D" id="3.40.50.1000">
    <property type="entry name" value="HAD superfamily/HAD-like"/>
    <property type="match status" value="1"/>
</dbReference>
<evidence type="ECO:0000256" key="4">
    <source>
        <dbReference type="ARBA" id="ARBA00011738"/>
    </source>
</evidence>
<evidence type="ECO:0000256" key="7">
    <source>
        <dbReference type="ARBA" id="ARBA00022723"/>
    </source>
</evidence>
<dbReference type="CDD" id="cd02585">
    <property type="entry name" value="HAD_PMM"/>
    <property type="match status" value="1"/>
</dbReference>
<dbReference type="GO" id="GO:0006013">
    <property type="term" value="P:mannose metabolic process"/>
    <property type="evidence" value="ECO:0007669"/>
    <property type="project" value="TreeGrafter"/>
</dbReference>
<comment type="cofactor">
    <cofactor evidence="12">
        <name>Mg(2+)</name>
        <dbReference type="ChEBI" id="CHEBI:18420"/>
    </cofactor>
</comment>
<evidence type="ECO:0000256" key="11">
    <source>
        <dbReference type="PIRSR" id="PIRSR605002-2"/>
    </source>
</evidence>
<keyword evidence="15" id="KW-1185">Reference proteome</keyword>
<feature type="binding site" evidence="11">
    <location>
        <position position="148"/>
    </location>
    <ligand>
        <name>alpha-D-mannose 1-phosphate</name>
        <dbReference type="ChEBI" id="CHEBI:58409"/>
    </ligand>
</feature>
<organism evidence="14 15">
    <name type="scientific">Nematocida ausubeli (strain ATCC PRA-371 / ERTm2)</name>
    <name type="common">Nematode killer fungus</name>
    <dbReference type="NCBI Taxonomy" id="1913371"/>
    <lineage>
        <taxon>Eukaryota</taxon>
        <taxon>Fungi</taxon>
        <taxon>Fungi incertae sedis</taxon>
        <taxon>Microsporidia</taxon>
        <taxon>Nematocida</taxon>
    </lineage>
</organism>
<feature type="binding site" evidence="12">
    <location>
        <position position="233"/>
    </location>
    <ligand>
        <name>Mg(2+)</name>
        <dbReference type="ChEBI" id="CHEBI:18420"/>
        <label>1</label>
    </ligand>
</feature>
<feature type="binding site" evidence="12">
    <location>
        <position position="25"/>
    </location>
    <ligand>
        <name>Mg(2+)</name>
        <dbReference type="ChEBI" id="CHEBI:18420"/>
        <label>1</label>
    </ligand>
</feature>
<evidence type="ECO:0000256" key="12">
    <source>
        <dbReference type="PIRSR" id="PIRSR605002-3"/>
    </source>
</evidence>
<dbReference type="GO" id="GO:0004615">
    <property type="term" value="F:phosphomannomutase activity"/>
    <property type="evidence" value="ECO:0007669"/>
    <property type="project" value="UniProtKB-EC"/>
</dbReference>
<comment type="subcellular location">
    <subcellularLocation>
        <location evidence="1 13">Cytoplasm</location>
    </subcellularLocation>
</comment>
<accession>A0A086J5D3</accession>
<dbReference type="Gene3D" id="3.30.1240.20">
    <property type="match status" value="1"/>
</dbReference>
<dbReference type="PANTHER" id="PTHR10466:SF0">
    <property type="entry name" value="PHOSPHOMANNOMUTASE"/>
    <property type="match status" value="1"/>
</dbReference>
<keyword evidence="8 12" id="KW-0460">Magnesium</keyword>
<comment type="caution">
    <text evidence="14">The sequence shown here is derived from an EMBL/GenBank/DDBJ whole genome shotgun (WGS) entry which is preliminary data.</text>
</comment>
<dbReference type="GO" id="GO:0009298">
    <property type="term" value="P:GDP-mannose biosynthetic process"/>
    <property type="evidence" value="ECO:0007669"/>
    <property type="project" value="UniProtKB-UniPathway"/>
</dbReference>
<evidence type="ECO:0000256" key="5">
    <source>
        <dbReference type="ARBA" id="ARBA00012730"/>
    </source>
</evidence>
<dbReference type="RefSeq" id="XP_052905906.1">
    <property type="nucleotide sequence ID" value="XM_053048081.1"/>
</dbReference>
<feature type="binding site" evidence="11">
    <location>
        <position position="155"/>
    </location>
    <ligand>
        <name>alpha-D-mannose 1-phosphate</name>
        <dbReference type="ChEBI" id="CHEBI:58409"/>
    </ligand>
</feature>
<feature type="binding site" evidence="12">
    <location>
        <position position="235"/>
    </location>
    <ligand>
        <name>Mg(2+)</name>
        <dbReference type="ChEBI" id="CHEBI:18420"/>
        <label>2</label>
    </ligand>
</feature>
<evidence type="ECO:0000256" key="8">
    <source>
        <dbReference type="ARBA" id="ARBA00022842"/>
    </source>
</evidence>